<dbReference type="Proteomes" id="UP000289738">
    <property type="component" value="Chromosome A06"/>
</dbReference>
<comment type="caution">
    <text evidence="1">The sequence shown here is derived from an EMBL/GenBank/DDBJ whole genome shotgun (WGS) entry which is preliminary data.</text>
</comment>
<protein>
    <submittedName>
        <fullName evidence="1">Uncharacterized protein</fullName>
    </submittedName>
</protein>
<organism evidence="1 2">
    <name type="scientific">Arachis hypogaea</name>
    <name type="common">Peanut</name>
    <dbReference type="NCBI Taxonomy" id="3818"/>
    <lineage>
        <taxon>Eukaryota</taxon>
        <taxon>Viridiplantae</taxon>
        <taxon>Streptophyta</taxon>
        <taxon>Embryophyta</taxon>
        <taxon>Tracheophyta</taxon>
        <taxon>Spermatophyta</taxon>
        <taxon>Magnoliopsida</taxon>
        <taxon>eudicotyledons</taxon>
        <taxon>Gunneridae</taxon>
        <taxon>Pentapetalae</taxon>
        <taxon>rosids</taxon>
        <taxon>fabids</taxon>
        <taxon>Fabales</taxon>
        <taxon>Fabaceae</taxon>
        <taxon>Papilionoideae</taxon>
        <taxon>50 kb inversion clade</taxon>
        <taxon>dalbergioids sensu lato</taxon>
        <taxon>Dalbergieae</taxon>
        <taxon>Pterocarpus clade</taxon>
        <taxon>Arachis</taxon>
    </lineage>
</organism>
<dbReference type="AlphaFoldDB" id="A0A445CTC7"/>
<gene>
    <name evidence="1" type="ORF">Ahy_A06g029456</name>
</gene>
<sequence length="167" mass="18986">MQLSLLKTLTIRRGSWNYFIKIWEITSKTSGVYIRYTERIPCVYSCAVLVRASKRPDEFCRKNDADEEPSESKKQKTKLKRIHKKSSWHYYSEAEEASAIAAVEATAVDDEEGQANNSALVDAINGGKATPVPQSHIEIQLDLVNLSCQKRMTLNIFTILNDIDFIK</sequence>
<accession>A0A445CTC7</accession>
<dbReference type="EMBL" id="SDMP01000006">
    <property type="protein sequence ID" value="RYR54191.1"/>
    <property type="molecule type" value="Genomic_DNA"/>
</dbReference>
<evidence type="ECO:0000313" key="1">
    <source>
        <dbReference type="EMBL" id="RYR54191.1"/>
    </source>
</evidence>
<keyword evidence="2" id="KW-1185">Reference proteome</keyword>
<evidence type="ECO:0000313" key="2">
    <source>
        <dbReference type="Proteomes" id="UP000289738"/>
    </source>
</evidence>
<proteinExistence type="predicted"/>
<name>A0A445CTC7_ARAHY</name>
<reference evidence="1 2" key="1">
    <citation type="submission" date="2019-01" db="EMBL/GenBank/DDBJ databases">
        <title>Sequencing of cultivated peanut Arachis hypogaea provides insights into genome evolution and oil improvement.</title>
        <authorList>
            <person name="Chen X."/>
        </authorList>
    </citation>
    <scope>NUCLEOTIDE SEQUENCE [LARGE SCALE GENOMIC DNA]</scope>
    <source>
        <strain evidence="2">cv. Fuhuasheng</strain>
        <tissue evidence="1">Leaves</tissue>
    </source>
</reference>